<dbReference type="EMBL" id="CAXHTA020000019">
    <property type="protein sequence ID" value="CAL5228641.1"/>
    <property type="molecule type" value="Genomic_DNA"/>
</dbReference>
<keyword evidence="1" id="KW-0472">Membrane</keyword>
<evidence type="ECO:0000256" key="1">
    <source>
        <dbReference type="SAM" id="Phobius"/>
    </source>
</evidence>
<reference evidence="2 3" key="1">
    <citation type="submission" date="2024-06" db="EMBL/GenBank/DDBJ databases">
        <authorList>
            <person name="Kraege A."/>
            <person name="Thomma B."/>
        </authorList>
    </citation>
    <scope>NUCLEOTIDE SEQUENCE [LARGE SCALE GENOMIC DNA]</scope>
</reference>
<feature type="transmembrane region" description="Helical" evidence="1">
    <location>
        <begin position="83"/>
        <end position="101"/>
    </location>
</feature>
<keyword evidence="1" id="KW-0812">Transmembrane</keyword>
<keyword evidence="1" id="KW-1133">Transmembrane helix</keyword>
<evidence type="ECO:0000313" key="3">
    <source>
        <dbReference type="Proteomes" id="UP001497392"/>
    </source>
</evidence>
<sequence length="203" mass="21798">MNSVALLGQYPFRLSSTFCCAIHSARPQRRTLKGRGTRHSARALLGPDAVFSAATVAVIPLYILMVAFPKASITKHILQPGHFYTAAAALYSGLLIAWWPAGIGQLCKGAFQGCSPLPDVHVLAGAFTNAHVTALAWVHLLLLDIVQAREVWLDGLKHGVATGHSVILCFMFGPLGILSHMVTRRMFRARLDSSQASSAQGLA</sequence>
<dbReference type="PANTHER" id="PTHR34543">
    <property type="entry name" value="PROTEIN ABA DEFICIENT 4, CHLOROPLASTIC"/>
    <property type="match status" value="1"/>
</dbReference>
<name>A0ABP1GCZ8_9CHLO</name>
<evidence type="ECO:0000313" key="2">
    <source>
        <dbReference type="EMBL" id="CAL5228641.1"/>
    </source>
</evidence>
<proteinExistence type="predicted"/>
<protein>
    <submittedName>
        <fullName evidence="2">G11808 protein</fullName>
    </submittedName>
</protein>
<feature type="transmembrane region" description="Helical" evidence="1">
    <location>
        <begin position="43"/>
        <end position="63"/>
    </location>
</feature>
<gene>
    <name evidence="2" type="primary">g11808</name>
    <name evidence="2" type="ORF">VP750_LOCUS10547</name>
</gene>
<accession>A0ABP1GCZ8</accession>
<organism evidence="2 3">
    <name type="scientific">Coccomyxa viridis</name>
    <dbReference type="NCBI Taxonomy" id="1274662"/>
    <lineage>
        <taxon>Eukaryota</taxon>
        <taxon>Viridiplantae</taxon>
        <taxon>Chlorophyta</taxon>
        <taxon>core chlorophytes</taxon>
        <taxon>Trebouxiophyceae</taxon>
        <taxon>Trebouxiophyceae incertae sedis</taxon>
        <taxon>Coccomyxaceae</taxon>
        <taxon>Coccomyxa</taxon>
    </lineage>
</organism>
<keyword evidence="3" id="KW-1185">Reference proteome</keyword>
<dbReference type="InterPro" id="IPR025461">
    <property type="entry name" value="ABA4-like"/>
</dbReference>
<dbReference type="PANTHER" id="PTHR34543:SF1">
    <property type="entry name" value="PROTEIN ABA DEFICIENT 4, CHLOROPLASTIC"/>
    <property type="match status" value="1"/>
</dbReference>
<dbReference type="Proteomes" id="UP001497392">
    <property type="component" value="Unassembled WGS sequence"/>
</dbReference>
<feature type="transmembrane region" description="Helical" evidence="1">
    <location>
        <begin position="162"/>
        <end position="182"/>
    </location>
</feature>
<dbReference type="Pfam" id="PF14108">
    <property type="entry name" value="ABA4-like"/>
    <property type="match status" value="1"/>
</dbReference>
<comment type="caution">
    <text evidence="2">The sequence shown here is derived from an EMBL/GenBank/DDBJ whole genome shotgun (WGS) entry which is preliminary data.</text>
</comment>